<dbReference type="PIRSF" id="PIRSF019271">
    <property type="entry name" value="Acid_Ptase_C"/>
    <property type="match status" value="1"/>
</dbReference>
<accession>A0A1M4WS77</accession>
<gene>
    <name evidence="2" type="ORF">SAMN02745131_01196</name>
</gene>
<dbReference type="PANTHER" id="PTHR31284:SF10">
    <property type="entry name" value="ACID PHOSPHATASE-LIKE PROTEIN"/>
    <property type="match status" value="1"/>
</dbReference>
<organism evidence="2 3">
    <name type="scientific">Flavisolibacter ginsengisoli DSM 18119</name>
    <dbReference type="NCBI Taxonomy" id="1121884"/>
    <lineage>
        <taxon>Bacteria</taxon>
        <taxon>Pseudomonadati</taxon>
        <taxon>Bacteroidota</taxon>
        <taxon>Chitinophagia</taxon>
        <taxon>Chitinophagales</taxon>
        <taxon>Chitinophagaceae</taxon>
        <taxon>Flavisolibacter</taxon>
    </lineage>
</organism>
<dbReference type="STRING" id="1121884.SAMN02745131_01196"/>
<evidence type="ECO:0000256" key="1">
    <source>
        <dbReference type="ARBA" id="ARBA00022729"/>
    </source>
</evidence>
<dbReference type="PROSITE" id="PS51257">
    <property type="entry name" value="PROKAR_LIPOPROTEIN"/>
    <property type="match status" value="1"/>
</dbReference>
<reference evidence="2 3" key="1">
    <citation type="submission" date="2016-11" db="EMBL/GenBank/DDBJ databases">
        <authorList>
            <person name="Jaros S."/>
            <person name="Januszkiewicz K."/>
            <person name="Wedrychowicz H."/>
        </authorList>
    </citation>
    <scope>NUCLEOTIDE SEQUENCE [LARGE SCALE GENOMIC DNA]</scope>
    <source>
        <strain evidence="2 3">DSM 18119</strain>
    </source>
</reference>
<dbReference type="SFLD" id="SFLDS00003">
    <property type="entry name" value="Haloacid_Dehalogenase"/>
    <property type="match status" value="1"/>
</dbReference>
<dbReference type="Proteomes" id="UP000184048">
    <property type="component" value="Unassembled WGS sequence"/>
</dbReference>
<dbReference type="PANTHER" id="PTHR31284">
    <property type="entry name" value="ACID PHOSPHATASE-LIKE PROTEIN"/>
    <property type="match status" value="1"/>
</dbReference>
<evidence type="ECO:0000313" key="2">
    <source>
        <dbReference type="EMBL" id="SHE83842.1"/>
    </source>
</evidence>
<dbReference type="InterPro" id="IPR005519">
    <property type="entry name" value="Acid_phosphat_B-like"/>
</dbReference>
<sequence>MKKYGIFGLVIFCSCITTRQSVTSVPAQSIVVDGKLFTSIYQQKAAEYKALCFQAYNIARLRVNEANNGSKPKAIITDIDETVLDNSPYAVHQALNGKDYDPASWYQWTSKAIADTVPGAPSFLKYAASRGITIFYVTNRDEREKAATLANLAKYQLPNTDNSHLLMRQGVSSKEERRQNIMANYDVLLLIGDNLADFSNLFDKKPQQERENNTLQSALMFGDRFIILPNPNYGDWEPAFYKKSGLSLQQKDSVIRIDLKSY</sequence>
<dbReference type="NCBIfam" id="TIGR01533">
    <property type="entry name" value="lipo_e_P4"/>
    <property type="match status" value="1"/>
</dbReference>
<dbReference type="SFLD" id="SFLDG01125">
    <property type="entry name" value="C1.1:_Acid_Phosphatase_Like"/>
    <property type="match status" value="1"/>
</dbReference>
<dbReference type="InterPro" id="IPR036412">
    <property type="entry name" value="HAD-like_sf"/>
</dbReference>
<keyword evidence="3" id="KW-1185">Reference proteome</keyword>
<dbReference type="GO" id="GO:0009279">
    <property type="term" value="C:cell outer membrane"/>
    <property type="evidence" value="ECO:0007669"/>
    <property type="project" value="InterPro"/>
</dbReference>
<keyword evidence="2" id="KW-0449">Lipoprotein</keyword>
<dbReference type="SUPFAM" id="SSF56784">
    <property type="entry name" value="HAD-like"/>
    <property type="match status" value="1"/>
</dbReference>
<dbReference type="InterPro" id="IPR023214">
    <property type="entry name" value="HAD_sf"/>
</dbReference>
<dbReference type="InterPro" id="IPR006423">
    <property type="entry name" value="Lipo_e_P4"/>
</dbReference>
<dbReference type="EMBL" id="FQUU01000004">
    <property type="protein sequence ID" value="SHE83842.1"/>
    <property type="molecule type" value="Genomic_DNA"/>
</dbReference>
<dbReference type="RefSeq" id="WP_072834412.1">
    <property type="nucleotide sequence ID" value="NZ_FQUU01000004.1"/>
</dbReference>
<proteinExistence type="predicted"/>
<name>A0A1M4WS77_9BACT</name>
<protein>
    <submittedName>
        <fullName evidence="2">5'-nucleotidase, lipoprotein e(P4) family</fullName>
    </submittedName>
</protein>
<dbReference type="CDD" id="cd07534">
    <property type="entry name" value="HAD_CAP"/>
    <property type="match status" value="1"/>
</dbReference>
<keyword evidence="1" id="KW-0732">Signal</keyword>
<dbReference type="Pfam" id="PF03767">
    <property type="entry name" value="Acid_phosphat_B"/>
    <property type="match status" value="1"/>
</dbReference>
<evidence type="ECO:0000313" key="3">
    <source>
        <dbReference type="Proteomes" id="UP000184048"/>
    </source>
</evidence>
<dbReference type="AlphaFoldDB" id="A0A1M4WS77"/>
<dbReference type="OrthoDB" id="395856at2"/>
<dbReference type="Gene3D" id="3.40.50.1000">
    <property type="entry name" value="HAD superfamily/HAD-like"/>
    <property type="match status" value="1"/>
</dbReference>